<gene>
    <name evidence="6" type="ORF">SAMN06265355_12715</name>
</gene>
<dbReference type="InterPro" id="IPR002182">
    <property type="entry name" value="NB-ARC"/>
</dbReference>
<dbReference type="GO" id="GO:0007165">
    <property type="term" value="P:signal transduction"/>
    <property type="evidence" value="ECO:0007669"/>
    <property type="project" value="InterPro"/>
</dbReference>
<evidence type="ECO:0000259" key="4">
    <source>
        <dbReference type="Pfam" id="PF13676"/>
    </source>
</evidence>
<dbReference type="InterPro" id="IPR053137">
    <property type="entry name" value="NLR-like"/>
</dbReference>
<dbReference type="PANTHER" id="PTHR46082:SF6">
    <property type="entry name" value="AAA+ ATPASE DOMAIN-CONTAINING PROTEIN-RELATED"/>
    <property type="match status" value="1"/>
</dbReference>
<evidence type="ECO:0000259" key="5">
    <source>
        <dbReference type="Pfam" id="PF25000"/>
    </source>
</evidence>
<sequence length="1314" mass="146893">MSSDGTIVTFYSYKGGTGRTTALANVAWIMAMAGSRVLVIDWDLESPGLHKFFHPFMDQRTVAETPGVIELLTDYSWAATHKHEDAARDWHLKYAKILKHAVSLDWDFPDGGMLDFVSAGRQNRDYSSLITSMDWDNFYDRLGGGQFFDALRADMRRHYDYVLIDSRTGLSDIADICTVHFPDVLVDCFTLSDQSIDGAAAIAAHIDERYRERRIRILPVPMRIDYGENAKVEAGRAYARERFDQFPRGMNQEESARYWLSVEIPYRPYYAFEETLATFGDAPGSPNSMLAAFERLCGEITEGRVGAYRPIPEELRKSTLDRFTRRGPSEVTDVYINYVSEDRAWVDWMSLVLGRVGYRVITRSVDARQNDPSEGRAAGSGHTLVLLSPSFVSSQAAQQEWDVLTSRTAGPHRRLTAVRVLDAQLGAAFGGPMPVDLTGQGEREAREALLRSLGHSKRSADQPTEHSRVVPRFPGAARTAPPTWNVDRRNAVFTGRGRLLEQLRDNLLGTTQRIVQPQALHGLGGVGKTQVAIEYAHRFKADYDLVWWINAQQPDSIRAGLANLAEDMGLRVGDSIADAANAALDALRRGTPTPRWLIIFDNADNPKELKEYLPGGDGHVIITSRDPDWTQLAQALMVDVFAEAEAVEHLRRRVPKISDDNAHNIAKALGNLPLAIEQAAAWLASTFMPAGEYLEALERETASTLELSAKDVPQSVAVTWNVTFRQLREASPAAARLLELLAFFSAEPISLDLVYSDEMASILLPLDETLRDRLVLGKHVREISRFALARVDQDNNSIQVHTLVQSVIRHGLSTARSEETCHAVHKILLGARPKHGDTDDPRSWPNLEEILPHVKPSGAALCDDEDVRQMLIDLVRYQWKRGNFDSALDLGDELSKEWTGKLGEDHFQWLFLQAQIANVERSRGASKAAYQRDIDVMNRQMNSPTLGPEHPHTLMTAGSVAADLRALGRFREALEMDEKTFKRATETWGEDHPRTLMTAHNLGVDYRLNGKSASAYRQDRQTLERRRNVLGEDHPYTLYTESCLAWDLREAGRYDESVEMLRGVYQRYMEVLGDQFLDTLRAGTSLAISLRKVGQLEEALALAEETYARYQRYFPDSPDSVPADLEVAACMSAIGDHLAARDRAQAALVVHAQKMGKEHPHTLLVENNLGCYLRSAGDLDEAVALASRVVPALELALGQGEQPPGRGHPFILSAAINYANCLGDVRRYEEAEALERDALARLTELLGERHPDTNVCRANLSVTLQDMNRTTEAYELREQAAEALLVLAENHPHPIIANVRNGVRLNRDLELQPL</sequence>
<dbReference type="Pfam" id="PF13676">
    <property type="entry name" value="TIR_2"/>
    <property type="match status" value="1"/>
</dbReference>
<evidence type="ECO:0000259" key="2">
    <source>
        <dbReference type="Pfam" id="PF00931"/>
    </source>
</evidence>
<dbReference type="EMBL" id="FZNP01000027">
    <property type="protein sequence ID" value="SNS74024.1"/>
    <property type="molecule type" value="Genomic_DNA"/>
</dbReference>
<feature type="domain" description="DUF7779" evidence="5">
    <location>
        <begin position="727"/>
        <end position="816"/>
    </location>
</feature>
<dbReference type="InterPro" id="IPR027417">
    <property type="entry name" value="P-loop_NTPase"/>
</dbReference>
<dbReference type="Pfam" id="PF13374">
    <property type="entry name" value="TPR_10"/>
    <property type="match status" value="1"/>
</dbReference>
<proteinExistence type="predicted"/>
<dbReference type="Pfam" id="PF13424">
    <property type="entry name" value="TPR_12"/>
    <property type="match status" value="3"/>
</dbReference>
<feature type="domain" description="AAA" evidence="3">
    <location>
        <begin position="6"/>
        <end position="43"/>
    </location>
</feature>
<dbReference type="GO" id="GO:0043531">
    <property type="term" value="F:ADP binding"/>
    <property type="evidence" value="ECO:0007669"/>
    <property type="project" value="InterPro"/>
</dbReference>
<evidence type="ECO:0000313" key="6">
    <source>
        <dbReference type="EMBL" id="SNS74024.1"/>
    </source>
</evidence>
<dbReference type="OrthoDB" id="580767at2"/>
<dbReference type="Gene3D" id="1.25.40.10">
    <property type="entry name" value="Tetratricopeptide repeat domain"/>
    <property type="match status" value="2"/>
</dbReference>
<evidence type="ECO:0000313" key="7">
    <source>
        <dbReference type="Proteomes" id="UP000198420"/>
    </source>
</evidence>
<dbReference type="InterPro" id="IPR056681">
    <property type="entry name" value="DUF7779"/>
</dbReference>
<reference evidence="7" key="1">
    <citation type="submission" date="2017-06" db="EMBL/GenBank/DDBJ databases">
        <authorList>
            <person name="Varghese N."/>
            <person name="Submissions S."/>
        </authorList>
    </citation>
    <scope>NUCLEOTIDE SEQUENCE [LARGE SCALE GENOMIC DNA]</scope>
    <source>
        <strain evidence="7">DSM 44485</strain>
    </source>
</reference>
<name>A0A239H169_9ACTN</name>
<protein>
    <submittedName>
        <fullName evidence="6">Chromosome partitioning ATPase, Mrp family, contains Fe-S cluster</fullName>
    </submittedName>
</protein>
<dbReference type="NCBIfam" id="NF047398">
    <property type="entry name" value="AAA_KGGVGR"/>
    <property type="match status" value="1"/>
</dbReference>
<dbReference type="InterPro" id="IPR035897">
    <property type="entry name" value="Toll_tir_struct_dom_sf"/>
</dbReference>
<organism evidence="6 7">
    <name type="scientific">Actinomadura mexicana</name>
    <dbReference type="NCBI Taxonomy" id="134959"/>
    <lineage>
        <taxon>Bacteria</taxon>
        <taxon>Bacillati</taxon>
        <taxon>Actinomycetota</taxon>
        <taxon>Actinomycetes</taxon>
        <taxon>Streptosporangiales</taxon>
        <taxon>Thermomonosporaceae</taxon>
        <taxon>Actinomadura</taxon>
    </lineage>
</organism>
<dbReference type="Pfam" id="PF25000">
    <property type="entry name" value="DUF7779"/>
    <property type="match status" value="1"/>
</dbReference>
<dbReference type="Gene3D" id="3.40.50.300">
    <property type="entry name" value="P-loop containing nucleotide triphosphate hydrolases"/>
    <property type="match status" value="2"/>
</dbReference>
<dbReference type="RefSeq" id="WP_089316777.1">
    <property type="nucleotide sequence ID" value="NZ_FZNP01000027.1"/>
</dbReference>
<feature type="domain" description="NB-ARC" evidence="2">
    <location>
        <begin position="501"/>
        <end position="635"/>
    </location>
</feature>
<dbReference type="InterPro" id="IPR025669">
    <property type="entry name" value="AAA_dom"/>
</dbReference>
<keyword evidence="7" id="KW-1185">Reference proteome</keyword>
<feature type="region of interest" description="Disordered" evidence="1">
    <location>
        <begin position="454"/>
        <end position="482"/>
    </location>
</feature>
<feature type="domain" description="TIR" evidence="4">
    <location>
        <begin position="334"/>
        <end position="449"/>
    </location>
</feature>
<accession>A0A239H169</accession>
<feature type="compositionally biased region" description="Basic and acidic residues" evidence="1">
    <location>
        <begin position="458"/>
        <end position="468"/>
    </location>
</feature>
<evidence type="ECO:0000259" key="3">
    <source>
        <dbReference type="Pfam" id="PF13614"/>
    </source>
</evidence>
<dbReference type="NCBIfam" id="NF040586">
    <property type="entry name" value="FxSxx_TPR"/>
    <property type="match status" value="1"/>
</dbReference>
<dbReference type="SUPFAM" id="SSF48452">
    <property type="entry name" value="TPR-like"/>
    <property type="match status" value="3"/>
</dbReference>
<dbReference type="Pfam" id="PF13614">
    <property type="entry name" value="AAA_31"/>
    <property type="match status" value="1"/>
</dbReference>
<dbReference type="SUPFAM" id="SSF52200">
    <property type="entry name" value="Toll/Interleukin receptor TIR domain"/>
    <property type="match status" value="1"/>
</dbReference>
<dbReference type="Pfam" id="PF00931">
    <property type="entry name" value="NB-ARC"/>
    <property type="match status" value="1"/>
</dbReference>
<dbReference type="SUPFAM" id="SSF52540">
    <property type="entry name" value="P-loop containing nucleoside triphosphate hydrolases"/>
    <property type="match status" value="2"/>
</dbReference>
<dbReference type="Proteomes" id="UP000198420">
    <property type="component" value="Unassembled WGS sequence"/>
</dbReference>
<evidence type="ECO:0000256" key="1">
    <source>
        <dbReference type="SAM" id="MobiDB-lite"/>
    </source>
</evidence>
<dbReference type="PANTHER" id="PTHR46082">
    <property type="entry name" value="ATP/GTP-BINDING PROTEIN-RELATED"/>
    <property type="match status" value="1"/>
</dbReference>
<dbReference type="InterPro" id="IPR000157">
    <property type="entry name" value="TIR_dom"/>
</dbReference>
<dbReference type="InterPro" id="IPR011990">
    <property type="entry name" value="TPR-like_helical_dom_sf"/>
</dbReference>